<feature type="compositionally biased region" description="Polar residues" evidence="2">
    <location>
        <begin position="318"/>
        <end position="332"/>
    </location>
</feature>
<evidence type="ECO:0000313" key="5">
    <source>
        <dbReference type="EMBL" id="CAK1592533.1"/>
    </source>
</evidence>
<evidence type="ECO:0008006" key="7">
    <source>
        <dbReference type="Google" id="ProtNLM"/>
    </source>
</evidence>
<reference evidence="5 6" key="1">
    <citation type="submission" date="2023-11" db="EMBL/GenBank/DDBJ databases">
        <authorList>
            <person name="Hedman E."/>
            <person name="Englund M."/>
            <person name="Stromberg M."/>
            <person name="Nyberg Akerstrom W."/>
            <person name="Nylinder S."/>
            <person name="Jareborg N."/>
            <person name="Kallberg Y."/>
            <person name="Kronander E."/>
        </authorList>
    </citation>
    <scope>NUCLEOTIDE SEQUENCE [LARGE SCALE GENOMIC DNA]</scope>
</reference>
<dbReference type="Proteomes" id="UP001314205">
    <property type="component" value="Unassembled WGS sequence"/>
</dbReference>
<feature type="domain" description="MADF" evidence="3">
    <location>
        <begin position="86"/>
        <end position="194"/>
    </location>
</feature>
<dbReference type="Pfam" id="PF10545">
    <property type="entry name" value="MADF_DNA_bdg"/>
    <property type="match status" value="1"/>
</dbReference>
<feature type="compositionally biased region" description="Low complexity" evidence="2">
    <location>
        <begin position="333"/>
        <end position="342"/>
    </location>
</feature>
<dbReference type="InterPro" id="IPR004210">
    <property type="entry name" value="BESS_motif"/>
</dbReference>
<name>A0AAV1LC65_9NEOP</name>
<evidence type="ECO:0000256" key="2">
    <source>
        <dbReference type="SAM" id="MobiDB-lite"/>
    </source>
</evidence>
<dbReference type="PROSITE" id="PS51029">
    <property type="entry name" value="MADF"/>
    <property type="match status" value="1"/>
</dbReference>
<evidence type="ECO:0000259" key="4">
    <source>
        <dbReference type="PROSITE" id="PS51031"/>
    </source>
</evidence>
<keyword evidence="1" id="KW-0539">Nucleus</keyword>
<evidence type="ECO:0000313" key="6">
    <source>
        <dbReference type="Proteomes" id="UP001314205"/>
    </source>
</evidence>
<comment type="caution">
    <text evidence="5">The sequence shown here is derived from an EMBL/GenBank/DDBJ whole genome shotgun (WGS) entry which is preliminary data.</text>
</comment>
<accession>A0AAV1LC65</accession>
<evidence type="ECO:0000259" key="3">
    <source>
        <dbReference type="PROSITE" id="PS51029"/>
    </source>
</evidence>
<dbReference type="InterPro" id="IPR006578">
    <property type="entry name" value="MADF-dom"/>
</dbReference>
<feature type="region of interest" description="Disordered" evidence="2">
    <location>
        <begin position="318"/>
        <end position="369"/>
    </location>
</feature>
<comment type="subcellular location">
    <subcellularLocation>
        <location evidence="1">Nucleus</location>
    </subcellularLocation>
</comment>
<dbReference type="EMBL" id="CAVLGL010000087">
    <property type="protein sequence ID" value="CAK1592533.1"/>
    <property type="molecule type" value="Genomic_DNA"/>
</dbReference>
<proteinExistence type="predicted"/>
<dbReference type="PROSITE" id="PS51031">
    <property type="entry name" value="BESS"/>
    <property type="match status" value="1"/>
</dbReference>
<feature type="domain" description="BESS" evidence="4">
    <location>
        <begin position="267"/>
        <end position="306"/>
    </location>
</feature>
<dbReference type="GO" id="GO:0003677">
    <property type="term" value="F:DNA binding"/>
    <property type="evidence" value="ECO:0007669"/>
    <property type="project" value="InterPro"/>
</dbReference>
<sequence length="369" mass="42619">MTNLDKITLEYFEPGHTFMAADVVHTAITKKLKSMGQVYDIDDFIFNIKSSRKKMQFDLLSHKQMIIFSNDSKAAFPRGYNIHNLKVIEFRRNELTIFVKNDYNADFNEISFLKKKIELELWKKIRKGVTDLLEWIPKETEPRGGTLMKKWKSIRDNYLRESKRQKKLPSGSGSSKHTPYVYYRKLQFLANSTAYNDTESNYQSSGTTGSDVDNIIDNADLMPPPKDQMEGPRKRQKINAVDKQIVDILQKSLNAREQNEMGRLTKEDDDKLFCLSLYSELKKVPKNGRLTTKIELLNVIKEAQNYHQSLPLETNHHQYTYSTPTHSGYTTARPSTTQQWSTTPPPPPSSWSPSRSASSQDSDNLDLFE</sequence>
<protein>
    <recommendedName>
        <fullName evidence="7">MADF domain-containing protein</fullName>
    </recommendedName>
</protein>
<keyword evidence="6" id="KW-1185">Reference proteome</keyword>
<evidence type="ECO:0000256" key="1">
    <source>
        <dbReference type="PROSITE-ProRule" id="PRU00371"/>
    </source>
</evidence>
<dbReference type="AlphaFoldDB" id="A0AAV1LC65"/>
<dbReference type="GO" id="GO:0005634">
    <property type="term" value="C:nucleus"/>
    <property type="evidence" value="ECO:0007669"/>
    <property type="project" value="UniProtKB-SubCell"/>
</dbReference>
<gene>
    <name evidence="5" type="ORF">PARMNEM_LOCUS12468</name>
</gene>
<organism evidence="5 6">
    <name type="scientific">Parnassius mnemosyne</name>
    <name type="common">clouded apollo</name>
    <dbReference type="NCBI Taxonomy" id="213953"/>
    <lineage>
        <taxon>Eukaryota</taxon>
        <taxon>Metazoa</taxon>
        <taxon>Ecdysozoa</taxon>
        <taxon>Arthropoda</taxon>
        <taxon>Hexapoda</taxon>
        <taxon>Insecta</taxon>
        <taxon>Pterygota</taxon>
        <taxon>Neoptera</taxon>
        <taxon>Endopterygota</taxon>
        <taxon>Lepidoptera</taxon>
        <taxon>Glossata</taxon>
        <taxon>Ditrysia</taxon>
        <taxon>Papilionoidea</taxon>
        <taxon>Papilionidae</taxon>
        <taxon>Parnassiinae</taxon>
        <taxon>Parnassini</taxon>
        <taxon>Parnassius</taxon>
        <taxon>Driopa</taxon>
    </lineage>
</organism>